<dbReference type="Proteomes" id="UP000693738">
    <property type="component" value="Unassembled WGS sequence"/>
</dbReference>
<dbReference type="EMBL" id="CAJSTJ010000151">
    <property type="protein sequence ID" value="CAG7562773.1"/>
    <property type="molecule type" value="Genomic_DNA"/>
</dbReference>
<evidence type="ECO:0000256" key="1">
    <source>
        <dbReference type="SAM" id="MobiDB-lite"/>
    </source>
</evidence>
<feature type="region of interest" description="Disordered" evidence="1">
    <location>
        <begin position="80"/>
        <end position="104"/>
    </location>
</feature>
<evidence type="ECO:0000313" key="2">
    <source>
        <dbReference type="EMBL" id="CAG7562773.1"/>
    </source>
</evidence>
<dbReference type="AlphaFoldDB" id="A0A8J2IRR9"/>
<reference evidence="2" key="1">
    <citation type="submission" date="2021-05" db="EMBL/GenBank/DDBJ databases">
        <authorList>
            <person name="Khan N."/>
        </authorList>
    </citation>
    <scope>NUCLEOTIDE SEQUENCE</scope>
</reference>
<protein>
    <submittedName>
        <fullName evidence="2">Uncharacterized protein</fullName>
    </submittedName>
</protein>
<organism evidence="2 3">
    <name type="scientific">Fusarium equiseti</name>
    <name type="common">Fusarium scirpi</name>
    <dbReference type="NCBI Taxonomy" id="61235"/>
    <lineage>
        <taxon>Eukaryota</taxon>
        <taxon>Fungi</taxon>
        <taxon>Dikarya</taxon>
        <taxon>Ascomycota</taxon>
        <taxon>Pezizomycotina</taxon>
        <taxon>Sordariomycetes</taxon>
        <taxon>Hypocreomycetidae</taxon>
        <taxon>Hypocreales</taxon>
        <taxon>Nectriaceae</taxon>
        <taxon>Fusarium</taxon>
        <taxon>Fusarium incarnatum-equiseti species complex</taxon>
    </lineage>
</organism>
<sequence>MADKKTTYTGKAQPEEKNEPEIFVEGGTCENPSLTIHINPIDLQYNRMLADIQSALVLQNPMVSPLNLVNSILGSSANMNELKDPSSSGRRGPQWNNCKAGPGVHQENRRIYKINGKLSEELAKGTPNPCIFNRPVKIGKGNQNNCNYVKFVGDVTGAVEPNMDGVQWIDPDFKGSASHEPQTEILGTQFNGIVIEYEEAPNTDAKRG</sequence>
<proteinExistence type="predicted"/>
<evidence type="ECO:0000313" key="3">
    <source>
        <dbReference type="Proteomes" id="UP000693738"/>
    </source>
</evidence>
<comment type="caution">
    <text evidence="2">The sequence shown here is derived from an EMBL/GenBank/DDBJ whole genome shotgun (WGS) entry which is preliminary data.</text>
</comment>
<name>A0A8J2IRR9_FUSEQ</name>
<accession>A0A8J2IRR9</accession>
<gene>
    <name evidence="2" type="ORF">FEQUK3_LOCUS8501</name>
</gene>
<feature type="compositionally biased region" description="Polar residues" evidence="1">
    <location>
        <begin position="80"/>
        <end position="97"/>
    </location>
</feature>